<dbReference type="GO" id="GO:0000298">
    <property type="term" value="F:endopolyphosphatase activity"/>
    <property type="evidence" value="ECO:0007669"/>
    <property type="project" value="TreeGrafter"/>
</dbReference>
<gene>
    <name evidence="2" type="ORF">P3T76_002644</name>
</gene>
<keyword evidence="3" id="KW-1185">Reference proteome</keyword>
<evidence type="ECO:0000259" key="1">
    <source>
        <dbReference type="Pfam" id="PF00149"/>
    </source>
</evidence>
<dbReference type="EMBL" id="JASMQC010000004">
    <property type="protein sequence ID" value="KAK1945596.1"/>
    <property type="molecule type" value="Genomic_DNA"/>
</dbReference>
<comment type="caution">
    <text evidence="2">The sequence shown here is derived from an EMBL/GenBank/DDBJ whole genome shotgun (WGS) entry which is preliminary data.</text>
</comment>
<evidence type="ECO:0000313" key="2">
    <source>
        <dbReference type="EMBL" id="KAK1945596.1"/>
    </source>
</evidence>
<reference evidence="2" key="1">
    <citation type="submission" date="2023-08" db="EMBL/GenBank/DDBJ databases">
        <title>Reference Genome Resource for the Citrus Pathogen Phytophthora citrophthora.</title>
        <authorList>
            <person name="Moller H."/>
            <person name="Coetzee B."/>
            <person name="Rose L.J."/>
            <person name="Van Niekerk J.M."/>
        </authorList>
    </citation>
    <scope>NUCLEOTIDE SEQUENCE</scope>
    <source>
        <strain evidence="2">STE-U-9442</strain>
    </source>
</reference>
<dbReference type="GO" id="GO:0016791">
    <property type="term" value="F:phosphatase activity"/>
    <property type="evidence" value="ECO:0007669"/>
    <property type="project" value="TreeGrafter"/>
</dbReference>
<dbReference type="InterPro" id="IPR004843">
    <property type="entry name" value="Calcineurin-like_PHP"/>
</dbReference>
<dbReference type="Gene3D" id="3.60.21.10">
    <property type="match status" value="1"/>
</dbReference>
<proteinExistence type="predicted"/>
<dbReference type="InterPro" id="IPR050126">
    <property type="entry name" value="Ap4A_hydrolase"/>
</dbReference>
<dbReference type="PANTHER" id="PTHR42850">
    <property type="entry name" value="METALLOPHOSPHOESTERASE"/>
    <property type="match status" value="1"/>
</dbReference>
<dbReference type="Pfam" id="PF00149">
    <property type="entry name" value="Metallophos"/>
    <property type="match status" value="1"/>
</dbReference>
<dbReference type="GO" id="GO:0005737">
    <property type="term" value="C:cytoplasm"/>
    <property type="evidence" value="ECO:0007669"/>
    <property type="project" value="TreeGrafter"/>
</dbReference>
<evidence type="ECO:0000313" key="3">
    <source>
        <dbReference type="Proteomes" id="UP001259832"/>
    </source>
</evidence>
<sequence length="285" mass="31743">MALERAHPDVALPSVIHRVADDVSASIRLLIIGDVHGCFDELQLLLETCHFSPLKDRLVFVGDLVNKGPKSLDVVRFVRDSDSLCVRGNHDDAALSAYYKWVEGGRVSGSAKYPYVEHFQPEDVEFLEQLPFSLSLPNHGDIIVVHAGVVAGVELEQQKPFDLYKMRFVQRELAGDESSKLIALEKEKFKSESGGKPEMWAKVWSGPRHVYFGHAAGAGLQQESFATGLDTGCCYGRRLTACIIPIMLLYRSVADVVMWFLILKSNELVHVDAKEQYEVPSGDKN</sequence>
<dbReference type="SUPFAM" id="SSF56300">
    <property type="entry name" value="Metallo-dependent phosphatases"/>
    <property type="match status" value="1"/>
</dbReference>
<name>A0AAD9GVZ9_9STRA</name>
<organism evidence="2 3">
    <name type="scientific">Phytophthora citrophthora</name>
    <dbReference type="NCBI Taxonomy" id="4793"/>
    <lineage>
        <taxon>Eukaryota</taxon>
        <taxon>Sar</taxon>
        <taxon>Stramenopiles</taxon>
        <taxon>Oomycota</taxon>
        <taxon>Peronosporomycetes</taxon>
        <taxon>Peronosporales</taxon>
        <taxon>Peronosporaceae</taxon>
        <taxon>Phytophthora</taxon>
    </lineage>
</organism>
<dbReference type="PANTHER" id="PTHR42850:SF4">
    <property type="entry name" value="ZINC-DEPENDENT ENDOPOLYPHOSPHATASE"/>
    <property type="match status" value="1"/>
</dbReference>
<accession>A0AAD9GVZ9</accession>
<protein>
    <submittedName>
        <fullName evidence="2">Bis(5'-nucleosyl)-tetraphosphatase</fullName>
    </submittedName>
</protein>
<feature type="domain" description="Calcineurin-like phosphoesterase" evidence="1">
    <location>
        <begin position="27"/>
        <end position="181"/>
    </location>
</feature>
<dbReference type="InterPro" id="IPR029052">
    <property type="entry name" value="Metallo-depent_PP-like"/>
</dbReference>
<dbReference type="AlphaFoldDB" id="A0AAD9GVZ9"/>
<dbReference type="GO" id="GO:0006798">
    <property type="term" value="P:polyphosphate catabolic process"/>
    <property type="evidence" value="ECO:0007669"/>
    <property type="project" value="TreeGrafter"/>
</dbReference>
<dbReference type="Proteomes" id="UP001259832">
    <property type="component" value="Unassembled WGS sequence"/>
</dbReference>